<protein>
    <submittedName>
        <fullName evidence="2">FAD-binding oxidoreductase</fullName>
    </submittedName>
</protein>
<evidence type="ECO:0000256" key="1">
    <source>
        <dbReference type="SAM" id="SignalP"/>
    </source>
</evidence>
<proteinExistence type="predicted"/>
<name>A0A7J5U2F5_9BACT</name>
<dbReference type="AlphaFoldDB" id="A0A7J5U2F5"/>
<comment type="caution">
    <text evidence="2">The sequence shown here is derived from an EMBL/GenBank/DDBJ whole genome shotgun (WGS) entry which is preliminary data.</text>
</comment>
<evidence type="ECO:0000313" key="2">
    <source>
        <dbReference type="EMBL" id="KAB7731967.1"/>
    </source>
</evidence>
<evidence type="ECO:0000313" key="3">
    <source>
        <dbReference type="Proteomes" id="UP000488299"/>
    </source>
</evidence>
<dbReference type="EMBL" id="WELI01000002">
    <property type="protein sequence ID" value="KAB7731967.1"/>
    <property type="molecule type" value="Genomic_DNA"/>
</dbReference>
<feature type="signal peptide" evidence="1">
    <location>
        <begin position="1"/>
        <end position="17"/>
    </location>
</feature>
<dbReference type="Proteomes" id="UP000488299">
    <property type="component" value="Unassembled WGS sequence"/>
</dbReference>
<keyword evidence="1" id="KW-0732">Signal</keyword>
<gene>
    <name evidence="2" type="ORF">F5984_07035</name>
</gene>
<keyword evidence="3" id="KW-1185">Reference proteome</keyword>
<sequence>MLRIGFLGLCLVGSSLAGFGQKATVKRTPKTASSPLTYKGRVITVTSGGGFTGRSTSYSLQDDGRLYGKRSTDAGYALLGKQSAPNTRRVFWSLEDRCKIKTTQFDNPGNMYKAVSWRKGKEEYTVTWGSPKDSVPDSYEKFYSAFMATIPANMRLKK</sequence>
<reference evidence="2 3" key="1">
    <citation type="submission" date="2019-10" db="EMBL/GenBank/DDBJ databases">
        <title>Rudanella paleaurantiibacter sp. nov., isolated from sludge.</title>
        <authorList>
            <person name="Xu S.Q."/>
        </authorList>
    </citation>
    <scope>NUCLEOTIDE SEQUENCE [LARGE SCALE GENOMIC DNA]</scope>
    <source>
        <strain evidence="2 3">HX-22-17</strain>
    </source>
</reference>
<organism evidence="2 3">
    <name type="scientific">Rudanella paleaurantiibacter</name>
    <dbReference type="NCBI Taxonomy" id="2614655"/>
    <lineage>
        <taxon>Bacteria</taxon>
        <taxon>Pseudomonadati</taxon>
        <taxon>Bacteroidota</taxon>
        <taxon>Cytophagia</taxon>
        <taxon>Cytophagales</taxon>
        <taxon>Cytophagaceae</taxon>
        <taxon>Rudanella</taxon>
    </lineage>
</organism>
<accession>A0A7J5U2F5</accession>
<feature type="chain" id="PRO_5029856156" evidence="1">
    <location>
        <begin position="18"/>
        <end position="158"/>
    </location>
</feature>
<dbReference type="RefSeq" id="WP_152123545.1">
    <property type="nucleotide sequence ID" value="NZ_WELI01000002.1"/>
</dbReference>